<keyword evidence="2" id="KW-1133">Transmembrane helix</keyword>
<feature type="transmembrane region" description="Helical" evidence="2">
    <location>
        <begin position="274"/>
        <end position="292"/>
    </location>
</feature>
<keyword evidence="4" id="KW-1185">Reference proteome</keyword>
<feature type="transmembrane region" description="Helical" evidence="2">
    <location>
        <begin position="219"/>
        <end position="237"/>
    </location>
</feature>
<evidence type="ECO:0000256" key="2">
    <source>
        <dbReference type="SAM" id="Phobius"/>
    </source>
</evidence>
<accession>A0A1Y2AVP8</accession>
<evidence type="ECO:0000313" key="4">
    <source>
        <dbReference type="Proteomes" id="UP000193986"/>
    </source>
</evidence>
<organism evidence="3 4">
    <name type="scientific">Naematelia encephala</name>
    <dbReference type="NCBI Taxonomy" id="71784"/>
    <lineage>
        <taxon>Eukaryota</taxon>
        <taxon>Fungi</taxon>
        <taxon>Dikarya</taxon>
        <taxon>Basidiomycota</taxon>
        <taxon>Agaricomycotina</taxon>
        <taxon>Tremellomycetes</taxon>
        <taxon>Tremellales</taxon>
        <taxon>Naemateliaceae</taxon>
        <taxon>Naematelia</taxon>
    </lineage>
</organism>
<reference evidence="3 4" key="1">
    <citation type="submission" date="2016-07" db="EMBL/GenBank/DDBJ databases">
        <title>Pervasive Adenine N6-methylation of Active Genes in Fungi.</title>
        <authorList>
            <consortium name="DOE Joint Genome Institute"/>
            <person name="Mondo S.J."/>
            <person name="Dannebaum R.O."/>
            <person name="Kuo R.C."/>
            <person name="Labutti K."/>
            <person name="Haridas S."/>
            <person name="Kuo A."/>
            <person name="Salamov A."/>
            <person name="Ahrendt S.R."/>
            <person name="Lipzen A."/>
            <person name="Sullivan W."/>
            <person name="Andreopoulos W.B."/>
            <person name="Clum A."/>
            <person name="Lindquist E."/>
            <person name="Daum C."/>
            <person name="Ramamoorthy G.K."/>
            <person name="Gryganskyi A."/>
            <person name="Culley D."/>
            <person name="Magnuson J.K."/>
            <person name="James T.Y."/>
            <person name="O'Malley M.A."/>
            <person name="Stajich J.E."/>
            <person name="Spatafora J.W."/>
            <person name="Visel A."/>
            <person name="Grigoriev I.V."/>
        </authorList>
    </citation>
    <scope>NUCLEOTIDE SEQUENCE [LARGE SCALE GENOMIC DNA]</scope>
    <source>
        <strain evidence="3 4">68-887.2</strain>
    </source>
</reference>
<dbReference type="EMBL" id="MCFC01000046">
    <property type="protein sequence ID" value="ORY26602.1"/>
    <property type="molecule type" value="Genomic_DNA"/>
</dbReference>
<dbReference type="Proteomes" id="UP000193986">
    <property type="component" value="Unassembled WGS sequence"/>
</dbReference>
<protein>
    <submittedName>
        <fullName evidence="3">Uncharacterized protein</fullName>
    </submittedName>
</protein>
<keyword evidence="2" id="KW-0812">Transmembrane</keyword>
<feature type="transmembrane region" description="Helical" evidence="2">
    <location>
        <begin position="249"/>
        <end position="268"/>
    </location>
</feature>
<dbReference type="InParanoid" id="A0A1Y2AVP8"/>
<feature type="transmembrane region" description="Helical" evidence="2">
    <location>
        <begin position="414"/>
        <end position="437"/>
    </location>
</feature>
<gene>
    <name evidence="3" type="ORF">BCR39DRAFT_540751</name>
</gene>
<dbReference type="AlphaFoldDB" id="A0A1Y2AVP8"/>
<sequence>MATERTPLLNGIPPEQESGPSTPLIVLHDQATTLLDSLRQSLDSPIPAPNEPELDRHAELAIRLYALHLLYSPSNRVARGRARAILIEAIVVKKLEALLCDSIEDLLDHGGIRSVSQNHIGTSSENENYGGEVHDEDEEARVMWESWDIFQAAQKITAVDLLLPPYTRSGLPSPFLSHPLVKHVLQDTWYHGISPFENEPSSSGGIIRTFRDCITPHRLHLAHLVSLLTLFFFVIKISMSPFDMEQSHVSITEVLLLIFSFSSLVSTLQHPTSLTQHILRSLIHLFAPIFFFDRSLSLSLIYLSIPLLTLVLLLPTPPSLVFLSPTSSALPLSTLLLHIISRSLRTTGLLLPLLLILFGIFAWSMNGDIFRGFFTIINPSEPVGPFTNSSELVKEEINHSEPIEEHIAPFEARVWIFFTLVLLCLLCITLTTARAIAPTREHYDRDDERRWRGAVKEGDDWEKEYGVRVSRLAKARWAVAAKDGLVPSLKDRGRWTSRTRVPVPLNILVLPFDAVLFGWWCVSGTDADKGGVRKRIVDVREGLAVVILGPGCWLLKQIEGVVGIH</sequence>
<dbReference type="OrthoDB" id="2565027at2759"/>
<evidence type="ECO:0000256" key="1">
    <source>
        <dbReference type="SAM" id="MobiDB-lite"/>
    </source>
</evidence>
<evidence type="ECO:0000313" key="3">
    <source>
        <dbReference type="EMBL" id="ORY26602.1"/>
    </source>
</evidence>
<feature type="region of interest" description="Disordered" evidence="1">
    <location>
        <begin position="1"/>
        <end position="21"/>
    </location>
</feature>
<comment type="caution">
    <text evidence="3">The sequence shown here is derived from an EMBL/GenBank/DDBJ whole genome shotgun (WGS) entry which is preliminary data.</text>
</comment>
<name>A0A1Y2AVP8_9TREE</name>
<feature type="transmembrane region" description="Helical" evidence="2">
    <location>
        <begin position="347"/>
        <end position="365"/>
    </location>
</feature>
<proteinExistence type="predicted"/>
<feature type="transmembrane region" description="Helical" evidence="2">
    <location>
        <begin position="322"/>
        <end position="340"/>
    </location>
</feature>
<keyword evidence="2" id="KW-0472">Membrane</keyword>